<protein>
    <recommendedName>
        <fullName evidence="3">Peptidase S1</fullName>
    </recommendedName>
</protein>
<name>A0A926URC0_9CYAN</name>
<comment type="caution">
    <text evidence="1">The sequence shown here is derived from an EMBL/GenBank/DDBJ whole genome shotgun (WGS) entry which is preliminary data.</text>
</comment>
<evidence type="ECO:0000313" key="2">
    <source>
        <dbReference type="Proteomes" id="UP000631421"/>
    </source>
</evidence>
<dbReference type="RefSeq" id="WP_190349677.1">
    <property type="nucleotide sequence ID" value="NZ_JACJPY010000007.1"/>
</dbReference>
<evidence type="ECO:0000313" key="1">
    <source>
        <dbReference type="EMBL" id="MBD2149308.1"/>
    </source>
</evidence>
<dbReference type="EMBL" id="JACJPY010000007">
    <property type="protein sequence ID" value="MBD2149308.1"/>
    <property type="molecule type" value="Genomic_DNA"/>
</dbReference>
<gene>
    <name evidence="1" type="ORF">H6F44_04100</name>
</gene>
<dbReference type="AlphaFoldDB" id="A0A926URC0"/>
<dbReference type="Proteomes" id="UP000631421">
    <property type="component" value="Unassembled WGS sequence"/>
</dbReference>
<reference evidence="1" key="1">
    <citation type="journal article" date="2015" name="ISME J.">
        <title>Draft Genome Sequence of Streptomyces incarnatus NRRL8089, which Produces the Nucleoside Antibiotic Sinefungin.</title>
        <authorList>
            <person name="Oshima K."/>
            <person name="Hattori M."/>
            <person name="Shimizu H."/>
            <person name="Fukuda K."/>
            <person name="Nemoto M."/>
            <person name="Inagaki K."/>
            <person name="Tamura T."/>
        </authorList>
    </citation>
    <scope>NUCLEOTIDE SEQUENCE</scope>
    <source>
        <strain evidence="1">FACHB-1277</strain>
    </source>
</reference>
<evidence type="ECO:0008006" key="3">
    <source>
        <dbReference type="Google" id="ProtNLM"/>
    </source>
</evidence>
<sequence>MDMHKLDGTGKKRWGWGAIAGLTMALAITAPSIAQNVQNMSLGRGFRDDPATMKGTAGGRVSLASIAGITDNCRGFANTAPNHTVTLTDNFPALDILVRPDNINDDPTLLIKGSNGDILCADEEGGGRRPQINSRLVKGSYQIWVGSKTPNQSFNYTLSLSEARQK</sequence>
<keyword evidence="2" id="KW-1185">Reference proteome</keyword>
<proteinExistence type="predicted"/>
<organism evidence="1 2">
    <name type="scientific">Pseudanabaena cinerea FACHB-1277</name>
    <dbReference type="NCBI Taxonomy" id="2949581"/>
    <lineage>
        <taxon>Bacteria</taxon>
        <taxon>Bacillati</taxon>
        <taxon>Cyanobacteriota</taxon>
        <taxon>Cyanophyceae</taxon>
        <taxon>Pseudanabaenales</taxon>
        <taxon>Pseudanabaenaceae</taxon>
        <taxon>Pseudanabaena</taxon>
        <taxon>Pseudanabaena cinerea</taxon>
    </lineage>
</organism>
<accession>A0A926URC0</accession>
<reference evidence="1" key="2">
    <citation type="submission" date="2020-08" db="EMBL/GenBank/DDBJ databases">
        <authorList>
            <person name="Chen M."/>
            <person name="Teng W."/>
            <person name="Zhao L."/>
            <person name="Hu C."/>
            <person name="Zhou Y."/>
            <person name="Han B."/>
            <person name="Song L."/>
            <person name="Shu W."/>
        </authorList>
    </citation>
    <scope>NUCLEOTIDE SEQUENCE</scope>
    <source>
        <strain evidence="1">FACHB-1277</strain>
    </source>
</reference>